<protein>
    <submittedName>
        <fullName evidence="4">Ketopantoate reductase family protein</fullName>
    </submittedName>
</protein>
<dbReference type="InterPro" id="IPR013752">
    <property type="entry name" value="KPA_reductase"/>
</dbReference>
<sequence>MRYIIIGAGAVGGSIGARLAESGADVVLVARGAHHEVLRDRGLSFTSPEGTRVHRIPVADGPAAVGLRPDDVLVLAVKTQDSVAALDAWAGRPVDGGGTAGERLPLVCAQNGVESERLALRRFRRVYAMCVWLPATYAEPGSVIAPSTPYSGILHLGRYPSGVDETASAIGAELEKARLLAPVVPDAMRWKYAKLLSNLGNAVEALTGSPADDDAKAVFQRALAEGWAVFAAAKIDCATQQEQDEARALIHVDPGMGARRGGGSSWQSLNRGTGTIEADYLNGEIVLLGRLHGVATPVNETLQRLAGAFAAERRPPGSLPGHRLRARVEDGDWPRGLPS</sequence>
<dbReference type="GO" id="GO:0005737">
    <property type="term" value="C:cytoplasm"/>
    <property type="evidence" value="ECO:0007669"/>
    <property type="project" value="TreeGrafter"/>
</dbReference>
<dbReference type="InterPro" id="IPR008927">
    <property type="entry name" value="6-PGluconate_DH-like_C_sf"/>
</dbReference>
<dbReference type="InterPro" id="IPR051402">
    <property type="entry name" value="KPR-Related"/>
</dbReference>
<dbReference type="Pfam" id="PF02558">
    <property type="entry name" value="ApbA"/>
    <property type="match status" value="1"/>
</dbReference>
<dbReference type="InterPro" id="IPR013332">
    <property type="entry name" value="KPR_N"/>
</dbReference>
<feature type="domain" description="Ketopantoate reductase C-terminal" evidence="3">
    <location>
        <begin position="186"/>
        <end position="307"/>
    </location>
</feature>
<evidence type="ECO:0000313" key="5">
    <source>
        <dbReference type="Proteomes" id="UP000670475"/>
    </source>
</evidence>
<proteinExistence type="predicted"/>
<organism evidence="4 5">
    <name type="scientific">Streptomyces montanisoli</name>
    <dbReference type="NCBI Taxonomy" id="2798581"/>
    <lineage>
        <taxon>Bacteria</taxon>
        <taxon>Bacillati</taxon>
        <taxon>Actinomycetota</taxon>
        <taxon>Actinomycetes</taxon>
        <taxon>Kitasatosporales</taxon>
        <taxon>Streptomycetaceae</taxon>
        <taxon>Streptomyces</taxon>
    </lineage>
</organism>
<dbReference type="PANTHER" id="PTHR21708">
    <property type="entry name" value="PROBABLE 2-DEHYDROPANTOATE 2-REDUCTASE"/>
    <property type="match status" value="1"/>
</dbReference>
<dbReference type="InterPro" id="IPR036291">
    <property type="entry name" value="NAD(P)-bd_dom_sf"/>
</dbReference>
<feature type="region of interest" description="Disordered" evidence="1">
    <location>
        <begin position="312"/>
        <end position="339"/>
    </location>
</feature>
<gene>
    <name evidence="4" type="ORF">JFN87_30010</name>
</gene>
<evidence type="ECO:0000259" key="2">
    <source>
        <dbReference type="Pfam" id="PF02558"/>
    </source>
</evidence>
<evidence type="ECO:0000256" key="1">
    <source>
        <dbReference type="SAM" id="MobiDB-lite"/>
    </source>
</evidence>
<evidence type="ECO:0000259" key="3">
    <source>
        <dbReference type="Pfam" id="PF08546"/>
    </source>
</evidence>
<dbReference type="SUPFAM" id="SSF48179">
    <property type="entry name" value="6-phosphogluconate dehydrogenase C-terminal domain-like"/>
    <property type="match status" value="1"/>
</dbReference>
<name>A0A940RYS3_9ACTN</name>
<dbReference type="EMBL" id="JAGIQL010000215">
    <property type="protein sequence ID" value="MBP0461661.1"/>
    <property type="molecule type" value="Genomic_DNA"/>
</dbReference>
<dbReference type="RefSeq" id="WP_209345171.1">
    <property type="nucleotide sequence ID" value="NZ_JAGIQL010000215.1"/>
</dbReference>
<dbReference type="InterPro" id="IPR013328">
    <property type="entry name" value="6PGD_dom2"/>
</dbReference>
<comment type="caution">
    <text evidence="4">The sequence shown here is derived from an EMBL/GenBank/DDBJ whole genome shotgun (WGS) entry which is preliminary data.</text>
</comment>
<dbReference type="Gene3D" id="3.40.50.720">
    <property type="entry name" value="NAD(P)-binding Rossmann-like Domain"/>
    <property type="match status" value="1"/>
</dbReference>
<reference evidence="4" key="1">
    <citation type="submission" date="2021-03" db="EMBL/GenBank/DDBJ databases">
        <title>Whole genome sequence of Streptomyces bomunensis MMS17-BM035.</title>
        <authorList>
            <person name="Lee J.H."/>
        </authorList>
    </citation>
    <scope>NUCLEOTIDE SEQUENCE</scope>
    <source>
        <strain evidence="4">MMS17-BM035</strain>
    </source>
</reference>
<evidence type="ECO:0000313" key="4">
    <source>
        <dbReference type="EMBL" id="MBP0461661.1"/>
    </source>
</evidence>
<dbReference type="SUPFAM" id="SSF51735">
    <property type="entry name" value="NAD(P)-binding Rossmann-fold domains"/>
    <property type="match status" value="1"/>
</dbReference>
<dbReference type="AlphaFoldDB" id="A0A940RYS3"/>
<accession>A0A940RYS3</accession>
<dbReference type="Gene3D" id="1.10.1040.10">
    <property type="entry name" value="N-(1-d-carboxylethyl)-l-norvaline Dehydrogenase, domain 2"/>
    <property type="match status" value="1"/>
</dbReference>
<keyword evidence="5" id="KW-1185">Reference proteome</keyword>
<feature type="domain" description="Ketopantoate reductase N-terminal" evidence="2">
    <location>
        <begin position="4"/>
        <end position="144"/>
    </location>
</feature>
<dbReference type="PANTHER" id="PTHR21708:SF26">
    <property type="entry name" value="2-DEHYDROPANTOATE 2-REDUCTASE"/>
    <property type="match status" value="1"/>
</dbReference>
<dbReference type="Pfam" id="PF08546">
    <property type="entry name" value="ApbA_C"/>
    <property type="match status" value="1"/>
</dbReference>
<dbReference type="Proteomes" id="UP000670475">
    <property type="component" value="Unassembled WGS sequence"/>
</dbReference>